<feature type="compositionally biased region" description="Low complexity" evidence="2">
    <location>
        <begin position="127"/>
        <end position="147"/>
    </location>
</feature>
<name>A0ABX6EUZ8_KLUMA</name>
<evidence type="ECO:0000313" key="3">
    <source>
        <dbReference type="EMBL" id="QGN14938.1"/>
    </source>
</evidence>
<feature type="compositionally biased region" description="Basic and acidic residues" evidence="2">
    <location>
        <begin position="92"/>
        <end position="101"/>
    </location>
</feature>
<organism evidence="3 4">
    <name type="scientific">Kluyveromyces marxianus</name>
    <name type="common">Yeast</name>
    <name type="synonym">Candida kefyr</name>
    <dbReference type="NCBI Taxonomy" id="4911"/>
    <lineage>
        <taxon>Eukaryota</taxon>
        <taxon>Fungi</taxon>
        <taxon>Dikarya</taxon>
        <taxon>Ascomycota</taxon>
        <taxon>Saccharomycotina</taxon>
        <taxon>Saccharomycetes</taxon>
        <taxon>Saccharomycetales</taxon>
        <taxon>Saccharomycetaceae</taxon>
        <taxon>Kluyveromyces</taxon>
    </lineage>
</organism>
<feature type="compositionally biased region" description="Basic and acidic residues" evidence="2">
    <location>
        <begin position="204"/>
        <end position="217"/>
    </location>
</feature>
<keyword evidence="1" id="KW-0175">Coiled coil</keyword>
<dbReference type="EMBL" id="CP015055">
    <property type="protein sequence ID" value="QGN14938.1"/>
    <property type="molecule type" value="Genomic_DNA"/>
</dbReference>
<gene>
    <name evidence="3" type="primary">BNI5</name>
    <name evidence="3" type="ORF">FIM1_1613</name>
</gene>
<evidence type="ECO:0000313" key="4">
    <source>
        <dbReference type="Proteomes" id="UP000422736"/>
    </source>
</evidence>
<feature type="compositionally biased region" description="Low complexity" evidence="2">
    <location>
        <begin position="224"/>
        <end position="246"/>
    </location>
</feature>
<evidence type="ECO:0000256" key="1">
    <source>
        <dbReference type="SAM" id="Coils"/>
    </source>
</evidence>
<accession>A0ABX6EUZ8</accession>
<reference evidence="3 4" key="1">
    <citation type="submission" date="2016-03" db="EMBL/GenBank/DDBJ databases">
        <title>How can Kluyveromyces marxianus grow so fast - potential evolutionary course in Saccharomyces Complex revealed by comparative genomics.</title>
        <authorList>
            <person name="Mo W."/>
            <person name="Lu W."/>
            <person name="Yang X."/>
            <person name="Qi J."/>
            <person name="Lv H."/>
        </authorList>
    </citation>
    <scope>NUCLEOTIDE SEQUENCE [LARGE SCALE GENOMIC DNA]</scope>
    <source>
        <strain evidence="3 4">FIM1</strain>
    </source>
</reference>
<dbReference type="Proteomes" id="UP000422736">
    <property type="component" value="Chromosome 2"/>
</dbReference>
<feature type="region of interest" description="Disordered" evidence="2">
    <location>
        <begin position="127"/>
        <end position="285"/>
    </location>
</feature>
<protein>
    <submittedName>
        <fullName evidence="3">Bud neck protein 5</fullName>
    </submittedName>
</protein>
<feature type="coiled-coil region" evidence="1">
    <location>
        <begin position="288"/>
        <end position="346"/>
    </location>
</feature>
<feature type="compositionally biased region" description="Low complexity" evidence="2">
    <location>
        <begin position="264"/>
        <end position="284"/>
    </location>
</feature>
<evidence type="ECO:0000256" key="2">
    <source>
        <dbReference type="SAM" id="MobiDB-lite"/>
    </source>
</evidence>
<proteinExistence type="predicted"/>
<sequence length="375" mass="41466">MDSDQVKKRMSQIELEISEMNEMIEKNLRMQEGSSDVQDGETDHTTGATKGASEKEFEDDNDDDDYAELRKLTAEQVDEFVQNAITSEGEETDHREEKTEEPVQYQVKPETEVPITATTTVTAAAAVTTDSTTSTTTTGTTTATTTATKEDESDEVPPETTSKKPNPVADSVSVSEPTLEFKSEPVRRTSQKIDASTSTDEFEQETKADVITRENGKSKTYPEPASSPASASSTTNKKTSSVVSPTNRSFSNPFRVVHVGSQPSSRNGSRVSSAASNSSTASGSDVNIEQLQKNYNVLSMKCTKLKKEIEYLNKFQQESTLTLEDRRKLIAAIEKLQEYLDKKNRQRYDTGVILSRQIRKTVDMGTNGQFWVGRT</sequence>
<keyword evidence="4" id="KW-1185">Reference proteome</keyword>
<feature type="compositionally biased region" description="Acidic residues" evidence="2">
    <location>
        <begin position="56"/>
        <end position="66"/>
    </location>
</feature>
<feature type="region of interest" description="Disordered" evidence="2">
    <location>
        <begin position="26"/>
        <end position="112"/>
    </location>
</feature>